<name>A0A834TP41_9FABA</name>
<reference evidence="1" key="1">
    <citation type="submission" date="2020-09" db="EMBL/GenBank/DDBJ databases">
        <title>Genome-Enabled Discovery of Anthraquinone Biosynthesis in Senna tora.</title>
        <authorList>
            <person name="Kang S.-H."/>
            <person name="Pandey R.P."/>
            <person name="Lee C.-M."/>
            <person name="Sim J.-S."/>
            <person name="Jeong J.-T."/>
            <person name="Choi B.-S."/>
            <person name="Jung M."/>
            <person name="Ginzburg D."/>
            <person name="Zhao K."/>
            <person name="Won S.Y."/>
            <person name="Oh T.-J."/>
            <person name="Yu Y."/>
            <person name="Kim N.-H."/>
            <person name="Lee O.R."/>
            <person name="Lee T.-H."/>
            <person name="Bashyal P."/>
            <person name="Kim T.-S."/>
            <person name="Lee W.-H."/>
            <person name="Kawkins C."/>
            <person name="Kim C.-K."/>
            <person name="Kim J.S."/>
            <person name="Ahn B.O."/>
            <person name="Rhee S.Y."/>
            <person name="Sohng J.K."/>
        </authorList>
    </citation>
    <scope>NUCLEOTIDE SEQUENCE</scope>
    <source>
        <tissue evidence="1">Leaf</tissue>
    </source>
</reference>
<dbReference type="AlphaFoldDB" id="A0A834TP41"/>
<keyword evidence="2" id="KW-1185">Reference proteome</keyword>
<proteinExistence type="predicted"/>
<sequence length="67" mass="8112">MRFETNMKTSEIANFLTANIHEKWKRRKDQIQQIASQRESRDGRRRFLKPSLALQKPHFLDPWIFGI</sequence>
<dbReference type="Proteomes" id="UP000634136">
    <property type="component" value="Unassembled WGS sequence"/>
</dbReference>
<evidence type="ECO:0000313" key="1">
    <source>
        <dbReference type="EMBL" id="KAF7824561.1"/>
    </source>
</evidence>
<evidence type="ECO:0000313" key="2">
    <source>
        <dbReference type="Proteomes" id="UP000634136"/>
    </source>
</evidence>
<gene>
    <name evidence="1" type="ORF">G2W53_022705</name>
</gene>
<protein>
    <submittedName>
        <fullName evidence="1">Uncharacterized protein</fullName>
    </submittedName>
</protein>
<comment type="caution">
    <text evidence="1">The sequence shown here is derived from an EMBL/GenBank/DDBJ whole genome shotgun (WGS) entry which is preliminary data.</text>
</comment>
<accession>A0A834TP41</accession>
<dbReference type="EMBL" id="JAAIUW010000007">
    <property type="protein sequence ID" value="KAF7824561.1"/>
    <property type="molecule type" value="Genomic_DNA"/>
</dbReference>
<organism evidence="1 2">
    <name type="scientific">Senna tora</name>
    <dbReference type="NCBI Taxonomy" id="362788"/>
    <lineage>
        <taxon>Eukaryota</taxon>
        <taxon>Viridiplantae</taxon>
        <taxon>Streptophyta</taxon>
        <taxon>Embryophyta</taxon>
        <taxon>Tracheophyta</taxon>
        <taxon>Spermatophyta</taxon>
        <taxon>Magnoliopsida</taxon>
        <taxon>eudicotyledons</taxon>
        <taxon>Gunneridae</taxon>
        <taxon>Pentapetalae</taxon>
        <taxon>rosids</taxon>
        <taxon>fabids</taxon>
        <taxon>Fabales</taxon>
        <taxon>Fabaceae</taxon>
        <taxon>Caesalpinioideae</taxon>
        <taxon>Cassia clade</taxon>
        <taxon>Senna</taxon>
    </lineage>
</organism>